<accession>A0A1I0HYN8</accession>
<dbReference type="AlphaFoldDB" id="A0A1I0HYN8"/>
<gene>
    <name evidence="1" type="ORF">SAMN05216197_13114</name>
</gene>
<dbReference type="Proteomes" id="UP000182332">
    <property type="component" value="Unassembled WGS sequence"/>
</dbReference>
<dbReference type="EMBL" id="FOHW01000031">
    <property type="protein sequence ID" value="SET89445.1"/>
    <property type="molecule type" value="Genomic_DNA"/>
</dbReference>
<evidence type="ECO:0000313" key="2">
    <source>
        <dbReference type="Proteomes" id="UP000182332"/>
    </source>
</evidence>
<evidence type="ECO:0008006" key="3">
    <source>
        <dbReference type="Google" id="ProtNLM"/>
    </source>
</evidence>
<reference evidence="1 2" key="1">
    <citation type="submission" date="2016-10" db="EMBL/GenBank/DDBJ databases">
        <authorList>
            <person name="de Groot N.N."/>
        </authorList>
    </citation>
    <scope>NUCLEOTIDE SEQUENCE [LARGE SCALE GENOMIC DNA]</scope>
    <source>
        <strain evidence="1 2">DSM 11363</strain>
    </source>
</reference>
<evidence type="ECO:0000313" key="1">
    <source>
        <dbReference type="EMBL" id="SET89445.1"/>
    </source>
</evidence>
<dbReference type="RefSeq" id="WP_074892057.1">
    <property type="nucleotide sequence ID" value="NZ_FOHW01000031.1"/>
</dbReference>
<name>A0A1I0HYN8_9PSED</name>
<sequence length="254" mass="29092">MRKADSDTAYLKFEREHFFLLDFYVDSVIALREHSSKDSYASKLAELCFHKMYVSFEVYLSDLFVALVNIDPSQYQRSLHASALRSMEAGVPEWLKERISFKTEKHIKLDDVRHLLDATQANITFKSVKDLKAKAKKWLSKDLAKPFQALRPEDEALFQAAIAMRNFVAHESTRARIAMNEALRDLGNYEDHADLKISSNDVRAVGAYLKSTTFYGPRLISFIIKLGDLAVLLNPDVRKIRKSRARSLADGTER</sequence>
<proteinExistence type="predicted"/>
<organism evidence="1 2">
    <name type="scientific">Pseudomonas graminis</name>
    <dbReference type="NCBI Taxonomy" id="158627"/>
    <lineage>
        <taxon>Bacteria</taxon>
        <taxon>Pseudomonadati</taxon>
        <taxon>Pseudomonadota</taxon>
        <taxon>Gammaproteobacteria</taxon>
        <taxon>Pseudomonadales</taxon>
        <taxon>Pseudomonadaceae</taxon>
        <taxon>Pseudomonas</taxon>
    </lineage>
</organism>
<protein>
    <recommendedName>
        <fullName evidence="3">RiboL-PSP-HEPN domain-containing protein</fullName>
    </recommendedName>
</protein>